<reference evidence="14" key="1">
    <citation type="journal article" date="2019" name="Int. J. Syst. Evol. Microbiol.">
        <title>The Global Catalogue of Microorganisms (GCM) 10K type strain sequencing project: providing services to taxonomists for standard genome sequencing and annotation.</title>
        <authorList>
            <consortium name="The Broad Institute Genomics Platform"/>
            <consortium name="The Broad Institute Genome Sequencing Center for Infectious Disease"/>
            <person name="Wu L."/>
            <person name="Ma J."/>
        </authorList>
    </citation>
    <scope>NUCLEOTIDE SEQUENCE [LARGE SCALE GENOMIC DNA]</scope>
    <source>
        <strain evidence="14">CCUG 61697</strain>
    </source>
</reference>
<feature type="domain" description="Cytochrome c" evidence="12">
    <location>
        <begin position="58"/>
        <end position="168"/>
    </location>
</feature>
<evidence type="ECO:0000256" key="6">
    <source>
        <dbReference type="ARBA" id="ARBA00022989"/>
    </source>
</evidence>
<evidence type="ECO:0000313" key="14">
    <source>
        <dbReference type="Proteomes" id="UP001597102"/>
    </source>
</evidence>
<dbReference type="InterPro" id="IPR009056">
    <property type="entry name" value="Cyt_c-like_dom"/>
</dbReference>
<dbReference type="InterPro" id="IPR036909">
    <property type="entry name" value="Cyt_c-like_dom_sf"/>
</dbReference>
<dbReference type="Proteomes" id="UP001597102">
    <property type="component" value="Unassembled WGS sequence"/>
</dbReference>
<dbReference type="PRINTS" id="PR00603">
    <property type="entry name" value="CYTOCHROMEC1"/>
</dbReference>
<dbReference type="Pfam" id="PF02167">
    <property type="entry name" value="Cytochrom_C1"/>
    <property type="match status" value="1"/>
</dbReference>
<keyword evidence="7 9" id="KW-0408">Iron</keyword>
<evidence type="ECO:0000256" key="8">
    <source>
        <dbReference type="ARBA" id="ARBA00023136"/>
    </source>
</evidence>
<keyword evidence="5 9" id="KW-0479">Metal-binding</keyword>
<accession>A0ABW3J881</accession>
<comment type="caution">
    <text evidence="13">The sequence shown here is derived from an EMBL/GenBank/DDBJ whole genome shotgun (WGS) entry which is preliminary data.</text>
</comment>
<keyword evidence="6 11" id="KW-1133">Transmembrane helix</keyword>
<dbReference type="EMBL" id="JBHTJO010000001">
    <property type="protein sequence ID" value="MFD0986662.1"/>
    <property type="molecule type" value="Genomic_DNA"/>
</dbReference>
<evidence type="ECO:0000256" key="2">
    <source>
        <dbReference type="ARBA" id="ARBA00016165"/>
    </source>
</evidence>
<evidence type="ECO:0000256" key="10">
    <source>
        <dbReference type="SAM" id="MobiDB-lite"/>
    </source>
</evidence>
<evidence type="ECO:0000313" key="13">
    <source>
        <dbReference type="EMBL" id="MFD0986662.1"/>
    </source>
</evidence>
<organism evidence="13 14">
    <name type="scientific">Methyloligella solikamskensis</name>
    <dbReference type="NCBI Taxonomy" id="1177756"/>
    <lineage>
        <taxon>Bacteria</taxon>
        <taxon>Pseudomonadati</taxon>
        <taxon>Pseudomonadota</taxon>
        <taxon>Alphaproteobacteria</taxon>
        <taxon>Hyphomicrobiales</taxon>
        <taxon>Hyphomicrobiaceae</taxon>
        <taxon>Methyloligella</taxon>
    </lineage>
</organism>
<name>A0ABW3J881_9HYPH</name>
<feature type="region of interest" description="Disordered" evidence="10">
    <location>
        <begin position="104"/>
        <end position="127"/>
    </location>
</feature>
<dbReference type="SUPFAM" id="SSF46626">
    <property type="entry name" value="Cytochrome c"/>
    <property type="match status" value="1"/>
</dbReference>
<dbReference type="Gene3D" id="1.20.5.100">
    <property type="entry name" value="Cytochrome c1, transmembrane anchor, C-terminal"/>
    <property type="match status" value="1"/>
</dbReference>
<gene>
    <name evidence="13" type="ORF">ACFQ2F_06085</name>
</gene>
<evidence type="ECO:0000256" key="9">
    <source>
        <dbReference type="PROSITE-ProRule" id="PRU00433"/>
    </source>
</evidence>
<evidence type="ECO:0000256" key="1">
    <source>
        <dbReference type="ARBA" id="ARBA00004370"/>
    </source>
</evidence>
<evidence type="ECO:0000259" key="12">
    <source>
        <dbReference type="PROSITE" id="PS51007"/>
    </source>
</evidence>
<sequence length="276" mass="30200">MENDKRIWRAVSLGAIAGVAGLMALGAAVAPSLAAEEEVELKHVDWSFSGPFGMYNQPQLQRGYQVYKTVCANCHSMDLVSFRNLGEPGGPEFSEAAVKALAESAQVTDGPNDKGEMFKREGRPSDRFPAPFANEEAARAANGGAYPPDLSVMAKAREGGADYLYSLLTGYGEKPEDMEMSTGMHYNTAFPGHQIAMPPPLADGVIPYTDDTEQTVDNYAKDVSAFLMWAAEPKLEQRHLLGHRVIIFLFVFAIIMFLAKKAVWKRVNKDHPPTEA</sequence>
<dbReference type="PANTHER" id="PTHR10266">
    <property type="entry name" value="CYTOCHROME C1"/>
    <property type="match status" value="1"/>
</dbReference>
<keyword evidence="4 11" id="KW-0812">Transmembrane</keyword>
<protein>
    <recommendedName>
        <fullName evidence="2">Cytochrome c1</fullName>
    </recommendedName>
</protein>
<evidence type="ECO:0000256" key="7">
    <source>
        <dbReference type="ARBA" id="ARBA00023004"/>
    </source>
</evidence>
<evidence type="ECO:0000256" key="5">
    <source>
        <dbReference type="ARBA" id="ARBA00022723"/>
    </source>
</evidence>
<feature type="transmembrane region" description="Helical" evidence="11">
    <location>
        <begin position="241"/>
        <end position="259"/>
    </location>
</feature>
<proteinExistence type="predicted"/>
<evidence type="ECO:0000256" key="11">
    <source>
        <dbReference type="SAM" id="Phobius"/>
    </source>
</evidence>
<dbReference type="RefSeq" id="WP_379087220.1">
    <property type="nucleotide sequence ID" value="NZ_JBHTJO010000001.1"/>
</dbReference>
<keyword evidence="8 11" id="KW-0472">Membrane</keyword>
<evidence type="ECO:0000256" key="4">
    <source>
        <dbReference type="ARBA" id="ARBA00022692"/>
    </source>
</evidence>
<comment type="subcellular location">
    <subcellularLocation>
        <location evidence="1">Membrane</location>
    </subcellularLocation>
</comment>
<keyword evidence="3 9" id="KW-0349">Heme</keyword>
<dbReference type="PROSITE" id="PS51007">
    <property type="entry name" value="CYTC"/>
    <property type="match status" value="1"/>
</dbReference>
<feature type="compositionally biased region" description="Basic and acidic residues" evidence="10">
    <location>
        <begin position="111"/>
        <end position="126"/>
    </location>
</feature>
<keyword evidence="14" id="KW-1185">Reference proteome</keyword>
<dbReference type="PANTHER" id="PTHR10266:SF3">
    <property type="entry name" value="CYTOCHROME C1, HEME PROTEIN, MITOCHONDRIAL"/>
    <property type="match status" value="1"/>
</dbReference>
<dbReference type="Gene3D" id="1.10.760.10">
    <property type="entry name" value="Cytochrome c-like domain"/>
    <property type="match status" value="1"/>
</dbReference>
<dbReference type="InterPro" id="IPR002326">
    <property type="entry name" value="Cyt_c1"/>
</dbReference>
<evidence type="ECO:0000256" key="3">
    <source>
        <dbReference type="ARBA" id="ARBA00022617"/>
    </source>
</evidence>